<sequence length="135" mass="16013">MLMILSNSLYKFDCAKVMDRKNEGIPVVAMHKTRMKTVDIVKFEWFQTSKCLQSRETFSKKLEVIEDCIEKIVRPPRLLRKAFRSVAMYNEIWGVRCAKWLQKPGIKEWSVWSTLKNKLKLRSYNVVRVNSLNKI</sequence>
<dbReference type="AlphaFoldDB" id="A0AAD5QLY7"/>
<accession>A0AAD5QLY7</accession>
<protein>
    <submittedName>
        <fullName evidence="1">Uncharacterized protein</fullName>
    </submittedName>
</protein>
<evidence type="ECO:0000313" key="1">
    <source>
        <dbReference type="EMBL" id="KAJ1353890.1"/>
    </source>
</evidence>
<organism evidence="1 2">
    <name type="scientific">Parelaphostrongylus tenuis</name>
    <name type="common">Meningeal worm</name>
    <dbReference type="NCBI Taxonomy" id="148309"/>
    <lineage>
        <taxon>Eukaryota</taxon>
        <taxon>Metazoa</taxon>
        <taxon>Ecdysozoa</taxon>
        <taxon>Nematoda</taxon>
        <taxon>Chromadorea</taxon>
        <taxon>Rhabditida</taxon>
        <taxon>Rhabditina</taxon>
        <taxon>Rhabditomorpha</taxon>
        <taxon>Strongyloidea</taxon>
        <taxon>Metastrongylidae</taxon>
        <taxon>Parelaphostrongylus</taxon>
    </lineage>
</organism>
<evidence type="ECO:0000313" key="2">
    <source>
        <dbReference type="Proteomes" id="UP001196413"/>
    </source>
</evidence>
<comment type="caution">
    <text evidence="1">The sequence shown here is derived from an EMBL/GenBank/DDBJ whole genome shotgun (WGS) entry which is preliminary data.</text>
</comment>
<reference evidence="1" key="1">
    <citation type="submission" date="2021-06" db="EMBL/GenBank/DDBJ databases">
        <title>Parelaphostrongylus tenuis whole genome reference sequence.</title>
        <authorList>
            <person name="Garwood T.J."/>
            <person name="Larsen P.A."/>
            <person name="Fountain-Jones N.M."/>
            <person name="Garbe J.R."/>
            <person name="Macchietto M.G."/>
            <person name="Kania S.A."/>
            <person name="Gerhold R.W."/>
            <person name="Richards J.E."/>
            <person name="Wolf T.M."/>
        </authorList>
    </citation>
    <scope>NUCLEOTIDE SEQUENCE</scope>
    <source>
        <strain evidence="1">MNPRO001-30</strain>
        <tissue evidence="1">Meninges</tissue>
    </source>
</reference>
<dbReference type="Proteomes" id="UP001196413">
    <property type="component" value="Unassembled WGS sequence"/>
</dbReference>
<name>A0AAD5QLY7_PARTN</name>
<proteinExistence type="predicted"/>
<keyword evidence="2" id="KW-1185">Reference proteome</keyword>
<dbReference type="EMBL" id="JAHQIW010001880">
    <property type="protein sequence ID" value="KAJ1353890.1"/>
    <property type="molecule type" value="Genomic_DNA"/>
</dbReference>
<gene>
    <name evidence="1" type="ORF">KIN20_010660</name>
</gene>